<reference evidence="1 2" key="1">
    <citation type="journal article" date="2014" name="Int. J. Syst. Evol. Microbiol.">
        <title>Complete genome sequence of Corynebacterium casei LMG S-19264T (=DSM 44701T), isolated from a smear-ripened cheese.</title>
        <authorList>
            <consortium name="US DOE Joint Genome Institute (JGI-PGF)"/>
            <person name="Walter F."/>
            <person name="Albersmeier A."/>
            <person name="Kalinowski J."/>
            <person name="Ruckert C."/>
        </authorList>
    </citation>
    <scope>NUCLEOTIDE SEQUENCE [LARGE SCALE GENOMIC DNA]</scope>
    <source>
        <strain evidence="1 2">CGMCC 1.9161</strain>
    </source>
</reference>
<sequence>MHNETLTRGGECRALVPLEPRLAPPALRSGRADAGFLTQLIACERRLPAYRERRTADPQDASARYRATLAAAARPLVCREL</sequence>
<name>A0A917Q7Y8_9HYPH</name>
<dbReference type="AlphaFoldDB" id="A0A917Q7Y8"/>
<protein>
    <submittedName>
        <fullName evidence="1">Uncharacterized protein</fullName>
    </submittedName>
</protein>
<evidence type="ECO:0000313" key="2">
    <source>
        <dbReference type="Proteomes" id="UP000600449"/>
    </source>
</evidence>
<comment type="caution">
    <text evidence="1">The sequence shown here is derived from an EMBL/GenBank/DDBJ whole genome shotgun (WGS) entry which is preliminary data.</text>
</comment>
<evidence type="ECO:0000313" key="1">
    <source>
        <dbReference type="EMBL" id="GGK34095.1"/>
    </source>
</evidence>
<dbReference type="Proteomes" id="UP000600449">
    <property type="component" value="Unassembled WGS sequence"/>
</dbReference>
<organism evidence="1 2">
    <name type="scientific">Salinarimonas ramus</name>
    <dbReference type="NCBI Taxonomy" id="690164"/>
    <lineage>
        <taxon>Bacteria</taxon>
        <taxon>Pseudomonadati</taxon>
        <taxon>Pseudomonadota</taxon>
        <taxon>Alphaproteobacteria</taxon>
        <taxon>Hyphomicrobiales</taxon>
        <taxon>Salinarimonadaceae</taxon>
        <taxon>Salinarimonas</taxon>
    </lineage>
</organism>
<proteinExistence type="predicted"/>
<gene>
    <name evidence="1" type="ORF">GCM10011322_21000</name>
</gene>
<accession>A0A917Q7Y8</accession>
<dbReference type="EMBL" id="BMMF01000005">
    <property type="protein sequence ID" value="GGK34095.1"/>
    <property type="molecule type" value="Genomic_DNA"/>
</dbReference>
<keyword evidence="2" id="KW-1185">Reference proteome</keyword>